<dbReference type="GO" id="GO:0005737">
    <property type="term" value="C:cytoplasm"/>
    <property type="evidence" value="ECO:0007669"/>
    <property type="project" value="TreeGrafter"/>
</dbReference>
<dbReference type="InterPro" id="IPR013761">
    <property type="entry name" value="SAM/pointed_sf"/>
</dbReference>
<dbReference type="OrthoDB" id="2337140at2759"/>
<feature type="domain" description="SAM" evidence="2">
    <location>
        <begin position="30"/>
        <end position="76"/>
    </location>
</feature>
<evidence type="ECO:0000313" key="4">
    <source>
        <dbReference type="Proteomes" id="UP000677803"/>
    </source>
</evidence>
<protein>
    <submittedName>
        <fullName evidence="3">(Atlantic silverside) hypothetical protein</fullName>
    </submittedName>
</protein>
<dbReference type="InterPro" id="IPR001660">
    <property type="entry name" value="SAM"/>
</dbReference>
<dbReference type="SUPFAM" id="SSF47769">
    <property type="entry name" value="SAM/Pointed domain"/>
    <property type="match status" value="1"/>
</dbReference>
<evidence type="ECO:0000256" key="1">
    <source>
        <dbReference type="SAM" id="MobiDB-lite"/>
    </source>
</evidence>
<dbReference type="Proteomes" id="UP000677803">
    <property type="component" value="Unassembled WGS sequence"/>
</dbReference>
<feature type="compositionally biased region" description="Basic and acidic residues" evidence="1">
    <location>
        <begin position="405"/>
        <end position="415"/>
    </location>
</feature>
<dbReference type="PANTHER" id="PTHR16155">
    <property type="entry name" value="DED DOMAIN-CONTAINING PROTEIN"/>
    <property type="match status" value="1"/>
</dbReference>
<reference evidence="3" key="1">
    <citation type="submission" date="2021-05" db="EMBL/GenBank/DDBJ databases">
        <authorList>
            <person name="Tigano A."/>
        </authorList>
    </citation>
    <scope>NUCLEOTIDE SEQUENCE</scope>
</reference>
<proteinExistence type="predicted"/>
<name>A0A8S4BE25_9TELE</name>
<dbReference type="PROSITE" id="PS50105">
    <property type="entry name" value="SAM_DOMAIN"/>
    <property type="match status" value="1"/>
</dbReference>
<comment type="caution">
    <text evidence="3">The sequence shown here is derived from an EMBL/GenBank/DDBJ whole genome shotgun (WGS) entry which is preliminary data.</text>
</comment>
<dbReference type="Gene3D" id="1.10.150.50">
    <property type="entry name" value="Transcription Factor, Ets-1"/>
    <property type="match status" value="1"/>
</dbReference>
<dbReference type="PANTHER" id="PTHR16155:SF18">
    <property type="entry name" value="STERILE ALPHA MOTIF DOMAIN-CONTAINING PROTEIN 9-LIKE"/>
    <property type="match status" value="1"/>
</dbReference>
<feature type="non-terminal residue" evidence="3">
    <location>
        <position position="1"/>
    </location>
</feature>
<feature type="region of interest" description="Disordered" evidence="1">
    <location>
        <begin position="402"/>
        <end position="423"/>
    </location>
</feature>
<organism evidence="3 4">
    <name type="scientific">Menidia menidia</name>
    <name type="common">Atlantic silverside</name>
    <dbReference type="NCBI Taxonomy" id="238744"/>
    <lineage>
        <taxon>Eukaryota</taxon>
        <taxon>Metazoa</taxon>
        <taxon>Chordata</taxon>
        <taxon>Craniata</taxon>
        <taxon>Vertebrata</taxon>
        <taxon>Euteleostomi</taxon>
        <taxon>Actinopterygii</taxon>
        <taxon>Neopterygii</taxon>
        <taxon>Teleostei</taxon>
        <taxon>Neoteleostei</taxon>
        <taxon>Acanthomorphata</taxon>
        <taxon>Ovalentaria</taxon>
        <taxon>Atherinomorphae</taxon>
        <taxon>Atheriniformes</taxon>
        <taxon>Atherinopsidae</taxon>
        <taxon>Menidiinae</taxon>
        <taxon>Menidia</taxon>
    </lineage>
</organism>
<gene>
    <name evidence="3" type="ORF">MMEN_LOCUS14156</name>
</gene>
<accession>A0A8S4BE25</accession>
<dbReference type="EMBL" id="CAJRST010017779">
    <property type="protein sequence ID" value="CAG5946728.1"/>
    <property type="molecule type" value="Genomic_DNA"/>
</dbReference>
<keyword evidence="4" id="KW-1185">Reference proteome</keyword>
<evidence type="ECO:0000259" key="2">
    <source>
        <dbReference type="PROSITE" id="PS50105"/>
    </source>
</evidence>
<evidence type="ECO:0000313" key="3">
    <source>
        <dbReference type="EMBL" id="CAG5946728.1"/>
    </source>
</evidence>
<sequence>VNDPTSKFSDGKSACQGHKGLELPPLIEDWTKEHVKDWLVFTLRVSKKIAEHLYDQELSGACLASYEKQDLYDLGVPKAPAIQIMRQVEKLRKYMETSESPFRSDFELRQSDNWNSSEMSENMDEYVETETVSSDSGFQSSSPAVQMLQIARNKIRSVINQTSDIESNLVIPSNTTSPQPQRRTCQIRPFDKSYPSIFYIENDTLPPEAGPSNLLDPIHEYHLLPSPDEVSEREILYEFTKEVFSFAASCMNSRTNGTIHFGVKSQPDSQHGQVAGHKITSFEGYNQEFQSSLSEFFQEQHINAARMCIRPPNYIPVHHEDGTSTDRWVIEVDVVPAYLQTQDSTFYTQLNIASTENKQQCETECLFVRDGPRSVNILADTNSRVVQEKLKRFTDNIKNVVSARKSAEEKPEKRSPQSNQGQRLKQLITRGGDAFESSLQVIMVTDKCHSCHLEHMDFLKDLRLFAVLDFDPESDINGTCSFYKTDRIANLHYPYMYTTQDSLTVVMGKLNLFKQTSWVFCNGRKNEENETDKPLTPGEWLKRRSGEISNMVNFLGNPDLISKEKLLVVFVLHSAVTDVSSPFLETFCAIHRTLEGVDNMLCICKDSTVFSHWKQLIEVRCKEDITSKCIYELSLNEISSTVKKLKEPQRQSSQRFLPSTGSSSVVLTKKDEELFTVLDILSENECENTEIENSENFHDFKKKTEEDFYRGGQVTWWNFYLSENTGCLPFIKRDKYNELYDLITPVGYHTQPCVMINLFHHPGCGGTTLAKHVLWNLRRKFRCASVKNNTATNNEISNQVGNLLRLGKQDQPGYTPVLLLVDNWEDVEDLKQCIIASNWRPYNSLMVIILNCERTQFPEPNARNSHIANVFITNKLSAKEQSKFSEKLIQMKDDHAEPDTFYAFMIMANNFSETYIGNLVSNIIKDIDTSTPQGRLYAFLSLLNTFVNGSYMSLSLCEELIVIDILHCDRIYKCCMGKDFLVHNIQSMLITRHRKEQGNEKDTLFSPLVERIAEEEGPEKIKEVLEKAIERFDRSATLPQALARYFYLKEKDFGSALYWAQDAQRKMSNSYIADTVGQIYKSQFKNKLEDSKPLTPESLDECLTLCSKAVKAFQESQELAKTDQQVDHFDLHGVRRPKSYNTAGYVGETEVMITLLDIIKDIFEVNYKLQNDTILQVLKGHNSVSNLRCDPGNTTMCRFVTVLASHERFLTSLKPRLKDIFNFFENYFTYLRPRSRERETADEKHKRKLSEFFRKYLQIFSQSEEERLNEKARNPNLSLSQELVDHRYYLETKRADSFAGLLQCLSDKNRVEMEHILKNWKFIFDNTPSRSLLDTVNFILANIVMHSINPSSKCLKKYEELVDLLNKELQKEGTRSRFTELYYLSMLLMWPTKDRKLESFPTYSHVSTYITSTKKSFHRRFSHMFPARSAIAHFFLGNSSGLRRIVSKVKLDQMVCVRGQSNLHNLWQSGAAWNVPEVQKELLRIKGKLEKGEIFVNYGGSLNMFVRPVYLGDIRSGYSREEVSFYLGFTMEGPIVIDILHCDRIYKCCMGKDFLVQNIQSMLITRHRKEQGNEKDTLFSPLVERIAEEEGPEKIKEVLEKAIERFDRSATLPQALARHFYLKEKDFGSALYWAQDAQRKMSNSYIADTVGQIYKSQFKKKIEDSKPFTPESLDECLTLCSKAVKAFQESQELAKTDQQVDHFDLHGVRRPKTYNTAGYVGETEVMITLLDIIKDIFEVNDKPQRDQILQVLKGDKVSNLRFDPDNTTMCRFVTVLASHERFLTSLKPRLKEIFNFFENYFTYLRPRSQERETADEKHKRKLSEFFRKYLQLFSQSEEERLNEKARNPNLSLSQELVDHRYYLETKRADSFAGLLQCLSDKNWVEMEHILKNWKFLFDNTPSRSLLDTVNFILANIVMHSIKPSSKFLKKYEELVDLLNKELQKAGTYSHFTELYYLSMLLMWPTKDRKLESFPTYTHVSTYITSTKKSFHRRFSHMFPARSAIAHFFLGNSSGLRRIISKVKLDQILVSVQGQSNLHNLWQSGAAWNVPEVQKELLRIKGKLENGEIFVNYGGSLKMFVRPVYLGDIRSGYSREKVSFYLGFTMEGPVAYNIKYENDP</sequence>